<evidence type="ECO:0008006" key="4">
    <source>
        <dbReference type="Google" id="ProtNLM"/>
    </source>
</evidence>
<feature type="transmembrane region" description="Helical" evidence="1">
    <location>
        <begin position="236"/>
        <end position="261"/>
    </location>
</feature>
<dbReference type="AlphaFoldDB" id="A0A0D7BBY0"/>
<gene>
    <name evidence="2" type="ORF">CYLTODRAFT_421993</name>
</gene>
<protein>
    <recommendedName>
        <fullName evidence="4">Family A G protein-coupled receptor-like protein</fullName>
    </recommendedName>
</protein>
<evidence type="ECO:0000256" key="1">
    <source>
        <dbReference type="SAM" id="Phobius"/>
    </source>
</evidence>
<feature type="transmembrane region" description="Helical" evidence="1">
    <location>
        <begin position="149"/>
        <end position="168"/>
    </location>
</feature>
<feature type="transmembrane region" description="Helical" evidence="1">
    <location>
        <begin position="20"/>
        <end position="45"/>
    </location>
</feature>
<keyword evidence="3" id="KW-1185">Reference proteome</keyword>
<feature type="transmembrane region" description="Helical" evidence="1">
    <location>
        <begin position="57"/>
        <end position="84"/>
    </location>
</feature>
<feature type="transmembrane region" description="Helical" evidence="1">
    <location>
        <begin position="119"/>
        <end position="137"/>
    </location>
</feature>
<sequence length="364" mass="40408">MSTPLGAEDQYLLDYNGWLYVHSVVGVICESIWWSIYVMLFIYAAKIQLSRGIRTMPAVAMLIVTLVLFASSSSLWAMNVAVLIHRLQGMLIDYPDLSLWDRIAKTNERVVGFGLPMEALFLINMLVGDSVVIWRAWVLWQGSGRMRALLVIPITFLCVSFAFMVKAVKCLADDGFSQSTIPAGGRLCAWSEPISWGVSLLTNVVSTTLIAVKAWQIRQSNKRVAGKHSKTKSERILVLLVESGFIYCLFWLSQLILFFDFELDDSRVFGYDILSTLGDQLSGLYPTIIIILVNKHRSLSYDTRASAFVDSGHNGSSSTELPTIQFGAHKTSTVYPQTTTLGTMAFGQTVSLGTTQSTREQDGV</sequence>
<dbReference type="Proteomes" id="UP000054007">
    <property type="component" value="Unassembled WGS sequence"/>
</dbReference>
<proteinExistence type="predicted"/>
<organism evidence="2 3">
    <name type="scientific">Cylindrobasidium torrendii FP15055 ss-10</name>
    <dbReference type="NCBI Taxonomy" id="1314674"/>
    <lineage>
        <taxon>Eukaryota</taxon>
        <taxon>Fungi</taxon>
        <taxon>Dikarya</taxon>
        <taxon>Basidiomycota</taxon>
        <taxon>Agaricomycotina</taxon>
        <taxon>Agaricomycetes</taxon>
        <taxon>Agaricomycetidae</taxon>
        <taxon>Agaricales</taxon>
        <taxon>Marasmiineae</taxon>
        <taxon>Physalacriaceae</taxon>
        <taxon>Cylindrobasidium</taxon>
    </lineage>
</organism>
<keyword evidence="1" id="KW-1133">Transmembrane helix</keyword>
<name>A0A0D7BBY0_9AGAR</name>
<feature type="transmembrane region" description="Helical" evidence="1">
    <location>
        <begin position="194"/>
        <end position="215"/>
    </location>
</feature>
<evidence type="ECO:0000313" key="3">
    <source>
        <dbReference type="Proteomes" id="UP000054007"/>
    </source>
</evidence>
<keyword evidence="1" id="KW-0472">Membrane</keyword>
<dbReference type="EMBL" id="KN880511">
    <property type="protein sequence ID" value="KIY68047.1"/>
    <property type="molecule type" value="Genomic_DNA"/>
</dbReference>
<feature type="transmembrane region" description="Helical" evidence="1">
    <location>
        <begin position="273"/>
        <end position="294"/>
    </location>
</feature>
<accession>A0A0D7BBY0</accession>
<evidence type="ECO:0000313" key="2">
    <source>
        <dbReference type="EMBL" id="KIY68047.1"/>
    </source>
</evidence>
<keyword evidence="1" id="KW-0812">Transmembrane</keyword>
<reference evidence="2 3" key="1">
    <citation type="journal article" date="2015" name="Fungal Genet. Biol.">
        <title>Evolution of novel wood decay mechanisms in Agaricales revealed by the genome sequences of Fistulina hepatica and Cylindrobasidium torrendii.</title>
        <authorList>
            <person name="Floudas D."/>
            <person name="Held B.W."/>
            <person name="Riley R."/>
            <person name="Nagy L.G."/>
            <person name="Koehler G."/>
            <person name="Ransdell A.S."/>
            <person name="Younus H."/>
            <person name="Chow J."/>
            <person name="Chiniquy J."/>
            <person name="Lipzen A."/>
            <person name="Tritt A."/>
            <person name="Sun H."/>
            <person name="Haridas S."/>
            <person name="LaButti K."/>
            <person name="Ohm R.A."/>
            <person name="Kues U."/>
            <person name="Blanchette R.A."/>
            <person name="Grigoriev I.V."/>
            <person name="Minto R.E."/>
            <person name="Hibbett D.S."/>
        </authorList>
    </citation>
    <scope>NUCLEOTIDE SEQUENCE [LARGE SCALE GENOMIC DNA]</scope>
    <source>
        <strain evidence="2 3">FP15055 ss-10</strain>
    </source>
</reference>
<dbReference type="OrthoDB" id="2744793at2759"/>